<reference evidence="2 3" key="1">
    <citation type="submission" date="2018-03" db="EMBL/GenBank/DDBJ databases">
        <title>Chitinolytic properties of Streptosporangium nondiastaticum TBG75A20.</title>
        <authorList>
            <person name="Gayathri V."/>
            <person name="Shiburaj S."/>
        </authorList>
    </citation>
    <scope>NUCLEOTIDE SEQUENCE [LARGE SCALE GENOMIC DNA]</scope>
    <source>
        <strain evidence="2 3">TBG75A20</strain>
    </source>
</reference>
<feature type="compositionally biased region" description="Basic residues" evidence="1">
    <location>
        <begin position="221"/>
        <end position="231"/>
    </location>
</feature>
<keyword evidence="3" id="KW-1185">Reference proteome</keyword>
<evidence type="ECO:0000256" key="1">
    <source>
        <dbReference type="SAM" id="MobiDB-lite"/>
    </source>
</evidence>
<dbReference type="AlphaFoldDB" id="A0A9X7JTW8"/>
<evidence type="ECO:0000313" key="3">
    <source>
        <dbReference type="Proteomes" id="UP000242427"/>
    </source>
</evidence>
<evidence type="ECO:0008006" key="4">
    <source>
        <dbReference type="Google" id="ProtNLM"/>
    </source>
</evidence>
<dbReference type="OrthoDB" id="4764618at2"/>
<dbReference type="EMBL" id="PXWG01000006">
    <property type="protein sequence ID" value="PSJ29809.1"/>
    <property type="molecule type" value="Genomic_DNA"/>
</dbReference>
<protein>
    <recommendedName>
        <fullName evidence="4">Cell surface glycoprotein</fullName>
    </recommendedName>
</protein>
<gene>
    <name evidence="2" type="ORF">B7P34_04675</name>
</gene>
<feature type="region of interest" description="Disordered" evidence="1">
    <location>
        <begin position="207"/>
        <end position="231"/>
    </location>
</feature>
<evidence type="ECO:0000313" key="2">
    <source>
        <dbReference type="EMBL" id="PSJ29809.1"/>
    </source>
</evidence>
<dbReference type="RefSeq" id="WP_106674495.1">
    <property type="nucleotide sequence ID" value="NZ_PXWG01000006.1"/>
</dbReference>
<dbReference type="Proteomes" id="UP000242427">
    <property type="component" value="Unassembled WGS sequence"/>
</dbReference>
<proteinExistence type="predicted"/>
<comment type="caution">
    <text evidence="2">The sequence shown here is derived from an EMBL/GenBank/DDBJ whole genome shotgun (WGS) entry which is preliminary data.</text>
</comment>
<organism evidence="2 3">
    <name type="scientific">Streptosporangium nondiastaticum</name>
    <dbReference type="NCBI Taxonomy" id="35764"/>
    <lineage>
        <taxon>Bacteria</taxon>
        <taxon>Bacillati</taxon>
        <taxon>Actinomycetota</taxon>
        <taxon>Actinomycetes</taxon>
        <taxon>Streptosporangiales</taxon>
        <taxon>Streptosporangiaceae</taxon>
        <taxon>Streptosporangium</taxon>
    </lineage>
</organism>
<accession>A0A9X7JTW8</accession>
<sequence>MTPADAAELLALAAAFDRRTIGEADAHAWARALRDIPLDRDTRTAVAEHYARTEQWITPARVREVRARIRETRIGDAHPVYDGTPGETGAQFVERRRAQITAAADGTLPARTITQAIGAGPRRDVLALAAAVGHAVDAPERPYIPTAIVEQLAEQGFGARRKAFPELTVECPLHTCRARKGSPCKAPSGRELREHTHDLRQRAYTEHVSHVMSQPPAPRTTRARHTAGGRR</sequence>
<name>A0A9X7JTW8_9ACTN</name>